<evidence type="ECO:0000313" key="6">
    <source>
        <dbReference type="EMBL" id="MDT0410039.1"/>
    </source>
</evidence>
<dbReference type="InterPro" id="IPR001845">
    <property type="entry name" value="HTH_ArsR_DNA-bd_dom"/>
</dbReference>
<dbReference type="PANTHER" id="PTHR33154:SF15">
    <property type="entry name" value="REGULATORY PROTEIN ARSR"/>
    <property type="match status" value="1"/>
</dbReference>
<feature type="compositionally biased region" description="Pro residues" evidence="4">
    <location>
        <begin position="1"/>
        <end position="23"/>
    </location>
</feature>
<dbReference type="EMBL" id="JAVRET010000025">
    <property type="protein sequence ID" value="MDT0410039.1"/>
    <property type="molecule type" value="Genomic_DNA"/>
</dbReference>
<dbReference type="InterPro" id="IPR051081">
    <property type="entry name" value="HTH_MetalResp_TranReg"/>
</dbReference>
<dbReference type="InterPro" id="IPR036390">
    <property type="entry name" value="WH_DNA-bd_sf"/>
</dbReference>
<keyword evidence="1" id="KW-0805">Transcription regulation</keyword>
<dbReference type="Gene3D" id="1.10.10.10">
    <property type="entry name" value="Winged helix-like DNA-binding domain superfamily/Winged helix DNA-binding domain"/>
    <property type="match status" value="1"/>
</dbReference>
<gene>
    <name evidence="6" type="ORF">RM698_13375</name>
</gene>
<dbReference type="InterPro" id="IPR011991">
    <property type="entry name" value="ArsR-like_HTH"/>
</dbReference>
<feature type="domain" description="HTH arsR-type" evidence="5">
    <location>
        <begin position="31"/>
        <end position="114"/>
    </location>
</feature>
<dbReference type="PANTHER" id="PTHR33154">
    <property type="entry name" value="TRANSCRIPTIONAL REGULATOR, ARSR FAMILY"/>
    <property type="match status" value="1"/>
</dbReference>
<name>A0ABU2R3P9_9ACTN</name>
<organism evidence="6 7">
    <name type="scientific">Streptomyces evansiae</name>
    <dbReference type="NCBI Taxonomy" id="3075535"/>
    <lineage>
        <taxon>Bacteria</taxon>
        <taxon>Bacillati</taxon>
        <taxon>Actinomycetota</taxon>
        <taxon>Actinomycetes</taxon>
        <taxon>Kitasatosporales</taxon>
        <taxon>Streptomycetaceae</taxon>
        <taxon>Streptomyces</taxon>
    </lineage>
</organism>
<sequence length="214" mass="23885">MPAPQDPAPREPAPQGPGYPGPRPEQITELARLKAFTNPLRMRLYRLLHAAGAATASQLAEQVDEAPSLVSYHLRKLAEHDFVTEAPERARDGRERWWRVANQGGFGFRDSEFTGTPEGAATTRAVMTALAETRFEQYRYYLAQAPAWGAEWSDAAASSEWVLDLTADELAEMGRDFEALAARWRERSKAAAGSGDGREREHVSLHLYSFPFRP</sequence>
<dbReference type="Proteomes" id="UP001183610">
    <property type="component" value="Unassembled WGS sequence"/>
</dbReference>
<proteinExistence type="predicted"/>
<dbReference type="Pfam" id="PF12840">
    <property type="entry name" value="HTH_20"/>
    <property type="match status" value="1"/>
</dbReference>
<reference evidence="7" key="1">
    <citation type="submission" date="2023-07" db="EMBL/GenBank/DDBJ databases">
        <title>30 novel species of actinomycetes from the DSMZ collection.</title>
        <authorList>
            <person name="Nouioui I."/>
        </authorList>
    </citation>
    <scope>NUCLEOTIDE SEQUENCE [LARGE SCALE GENOMIC DNA]</scope>
    <source>
        <strain evidence="7">DSM 41979</strain>
    </source>
</reference>
<accession>A0ABU2R3P9</accession>
<evidence type="ECO:0000256" key="2">
    <source>
        <dbReference type="ARBA" id="ARBA00023125"/>
    </source>
</evidence>
<evidence type="ECO:0000313" key="7">
    <source>
        <dbReference type="Proteomes" id="UP001183610"/>
    </source>
</evidence>
<evidence type="ECO:0000256" key="1">
    <source>
        <dbReference type="ARBA" id="ARBA00023015"/>
    </source>
</evidence>
<evidence type="ECO:0000256" key="4">
    <source>
        <dbReference type="SAM" id="MobiDB-lite"/>
    </source>
</evidence>
<evidence type="ECO:0000256" key="3">
    <source>
        <dbReference type="ARBA" id="ARBA00023163"/>
    </source>
</evidence>
<dbReference type="InterPro" id="IPR036388">
    <property type="entry name" value="WH-like_DNA-bd_sf"/>
</dbReference>
<dbReference type="RefSeq" id="WP_010268666.1">
    <property type="nucleotide sequence ID" value="NZ_JAVRET010000025.1"/>
</dbReference>
<dbReference type="SMART" id="SM00418">
    <property type="entry name" value="HTH_ARSR"/>
    <property type="match status" value="1"/>
</dbReference>
<comment type="caution">
    <text evidence="6">The sequence shown here is derived from an EMBL/GenBank/DDBJ whole genome shotgun (WGS) entry which is preliminary data.</text>
</comment>
<keyword evidence="3" id="KW-0804">Transcription</keyword>
<evidence type="ECO:0000259" key="5">
    <source>
        <dbReference type="SMART" id="SM00418"/>
    </source>
</evidence>
<keyword evidence="7" id="KW-1185">Reference proteome</keyword>
<dbReference type="CDD" id="cd00090">
    <property type="entry name" value="HTH_ARSR"/>
    <property type="match status" value="1"/>
</dbReference>
<feature type="region of interest" description="Disordered" evidence="4">
    <location>
        <begin position="1"/>
        <end position="25"/>
    </location>
</feature>
<protein>
    <submittedName>
        <fullName evidence="6">Helix-turn-helix domain-containing protein</fullName>
    </submittedName>
</protein>
<dbReference type="SUPFAM" id="SSF46785">
    <property type="entry name" value="Winged helix' DNA-binding domain"/>
    <property type="match status" value="1"/>
</dbReference>
<keyword evidence="2" id="KW-0238">DNA-binding</keyword>